<feature type="domain" description="Mechanosensitive ion channel MscS C-terminal" evidence="9">
    <location>
        <begin position="185"/>
        <end position="267"/>
    </location>
</feature>
<dbReference type="SUPFAM" id="SSF82689">
    <property type="entry name" value="Mechanosensitive channel protein MscS (YggB), C-terminal domain"/>
    <property type="match status" value="1"/>
</dbReference>
<dbReference type="Gene3D" id="1.10.287.1260">
    <property type="match status" value="1"/>
</dbReference>
<feature type="transmembrane region" description="Helical" evidence="7">
    <location>
        <begin position="93"/>
        <end position="112"/>
    </location>
</feature>
<feature type="domain" description="Mechanosensitive ion channel MscS" evidence="8">
    <location>
        <begin position="110"/>
        <end position="172"/>
    </location>
</feature>
<keyword evidence="11" id="KW-1185">Reference proteome</keyword>
<evidence type="ECO:0000313" key="10">
    <source>
        <dbReference type="EMBL" id="MCC0176470.1"/>
    </source>
</evidence>
<feature type="transmembrane region" description="Helical" evidence="7">
    <location>
        <begin position="67"/>
        <end position="87"/>
    </location>
</feature>
<dbReference type="PANTHER" id="PTHR30221:SF1">
    <property type="entry name" value="SMALL-CONDUCTANCE MECHANOSENSITIVE CHANNEL"/>
    <property type="match status" value="1"/>
</dbReference>
<sequence length="295" mass="32656">MSKIIDTIVQALLELFGQGVKTLPGLLSAFVVLFLTKYAVELVLKIADETGKRTIKSSSLQLLLLKISRIGVWSVGILLACVLAFPSFELADIIATLGVGSVAIGFAFQDIFKNFLAGIILLIEEPFRIGDEIVIGDYQGKVENISIRTTKLRTYNGERVLLPNSTVFTDAVKVVTAYASRRTDLAVGVDYNTPLDQAIAILQETISTVAGVLETPSPEIDVVNFGDSSIDFIVRYWTSPQQKQLRKVQTKAMIKVKQALDEAEIGIPYPIRTVYHFDQEKYNDYFPVESKTQDN</sequence>
<evidence type="ECO:0000256" key="5">
    <source>
        <dbReference type="ARBA" id="ARBA00022989"/>
    </source>
</evidence>
<dbReference type="GO" id="GO:0008381">
    <property type="term" value="F:mechanosensitive monoatomic ion channel activity"/>
    <property type="evidence" value="ECO:0007669"/>
    <property type="project" value="InterPro"/>
</dbReference>
<comment type="similarity">
    <text evidence="2">Belongs to the MscS (TC 1.A.23) family.</text>
</comment>
<comment type="subcellular location">
    <subcellularLocation>
        <location evidence="1">Cell membrane</location>
        <topology evidence="1">Multi-pass membrane protein</topology>
    </subcellularLocation>
</comment>
<evidence type="ECO:0000313" key="11">
    <source>
        <dbReference type="Proteomes" id="UP000729733"/>
    </source>
</evidence>
<evidence type="ECO:0000256" key="7">
    <source>
        <dbReference type="SAM" id="Phobius"/>
    </source>
</evidence>
<dbReference type="GO" id="GO:0005886">
    <property type="term" value="C:plasma membrane"/>
    <property type="evidence" value="ECO:0007669"/>
    <property type="project" value="UniProtKB-SubCell"/>
</dbReference>
<accession>A0A964FEC1</accession>
<dbReference type="RefSeq" id="WP_229639508.1">
    <property type="nucleotide sequence ID" value="NZ_JADWDC010000009.1"/>
</dbReference>
<dbReference type="Gene3D" id="2.30.30.60">
    <property type="match status" value="1"/>
</dbReference>
<organism evidence="10 11">
    <name type="scientific">Waterburya agarophytonicola KI4</name>
    <dbReference type="NCBI Taxonomy" id="2874699"/>
    <lineage>
        <taxon>Bacteria</taxon>
        <taxon>Bacillati</taxon>
        <taxon>Cyanobacteriota</taxon>
        <taxon>Cyanophyceae</taxon>
        <taxon>Pleurocapsales</taxon>
        <taxon>Hyellaceae</taxon>
        <taxon>Waterburya</taxon>
        <taxon>Waterburya agarophytonicola</taxon>
    </lineage>
</organism>
<evidence type="ECO:0000259" key="8">
    <source>
        <dbReference type="Pfam" id="PF00924"/>
    </source>
</evidence>
<proteinExistence type="inferred from homology"/>
<dbReference type="InterPro" id="IPR011066">
    <property type="entry name" value="MscS_channel_C_sf"/>
</dbReference>
<name>A0A964FEC1_9CYAN</name>
<evidence type="ECO:0000256" key="1">
    <source>
        <dbReference type="ARBA" id="ARBA00004651"/>
    </source>
</evidence>
<dbReference type="Gene3D" id="3.30.70.100">
    <property type="match status" value="1"/>
</dbReference>
<dbReference type="InterPro" id="IPR049278">
    <property type="entry name" value="MS_channel_C"/>
</dbReference>
<keyword evidence="4 7" id="KW-0812">Transmembrane</keyword>
<keyword evidence="6 7" id="KW-0472">Membrane</keyword>
<dbReference type="SUPFAM" id="SSF82861">
    <property type="entry name" value="Mechanosensitive channel protein MscS (YggB), transmembrane region"/>
    <property type="match status" value="1"/>
</dbReference>
<gene>
    <name evidence="10" type="ORF">I4641_05695</name>
</gene>
<dbReference type="InterPro" id="IPR011014">
    <property type="entry name" value="MscS_channel_TM-2"/>
</dbReference>
<dbReference type="InterPro" id="IPR023408">
    <property type="entry name" value="MscS_beta-dom_sf"/>
</dbReference>
<dbReference type="AlphaFoldDB" id="A0A964FEC1"/>
<evidence type="ECO:0000259" key="9">
    <source>
        <dbReference type="Pfam" id="PF21082"/>
    </source>
</evidence>
<dbReference type="InterPro" id="IPR045275">
    <property type="entry name" value="MscS_archaea/bacteria_type"/>
</dbReference>
<evidence type="ECO:0000256" key="4">
    <source>
        <dbReference type="ARBA" id="ARBA00022692"/>
    </source>
</evidence>
<dbReference type="Proteomes" id="UP000729733">
    <property type="component" value="Unassembled WGS sequence"/>
</dbReference>
<evidence type="ECO:0000256" key="6">
    <source>
        <dbReference type="ARBA" id="ARBA00023136"/>
    </source>
</evidence>
<dbReference type="EMBL" id="JADWDC010000009">
    <property type="protein sequence ID" value="MCC0176470.1"/>
    <property type="molecule type" value="Genomic_DNA"/>
</dbReference>
<reference evidence="10" key="1">
    <citation type="journal article" date="2021" name="Antonie Van Leeuwenhoek">
        <title>Draft genome and description of Waterburya agarophytonicola gen. nov. sp. nov. (Pleurocapsales, Cyanobacteria): a seaweed symbiont.</title>
        <authorList>
            <person name="Bonthond G."/>
            <person name="Shalygin S."/>
            <person name="Bayer T."/>
            <person name="Weinberger F."/>
        </authorList>
    </citation>
    <scope>NUCLEOTIDE SEQUENCE</scope>
    <source>
        <strain evidence="10">KI4</strain>
    </source>
</reference>
<keyword evidence="5 7" id="KW-1133">Transmembrane helix</keyword>
<dbReference type="SUPFAM" id="SSF50182">
    <property type="entry name" value="Sm-like ribonucleoproteins"/>
    <property type="match status" value="1"/>
</dbReference>
<protein>
    <submittedName>
        <fullName evidence="10">Mechanosensitive ion channel family protein</fullName>
    </submittedName>
</protein>
<dbReference type="InterPro" id="IPR010920">
    <property type="entry name" value="LSM_dom_sf"/>
</dbReference>
<evidence type="ECO:0000256" key="2">
    <source>
        <dbReference type="ARBA" id="ARBA00008017"/>
    </source>
</evidence>
<keyword evidence="3" id="KW-1003">Cell membrane</keyword>
<evidence type="ECO:0000256" key="3">
    <source>
        <dbReference type="ARBA" id="ARBA00022475"/>
    </source>
</evidence>
<dbReference type="PANTHER" id="PTHR30221">
    <property type="entry name" value="SMALL-CONDUCTANCE MECHANOSENSITIVE CHANNEL"/>
    <property type="match status" value="1"/>
</dbReference>
<dbReference type="Pfam" id="PF21082">
    <property type="entry name" value="MS_channel_3rd"/>
    <property type="match status" value="1"/>
</dbReference>
<comment type="caution">
    <text evidence="10">The sequence shown here is derived from an EMBL/GenBank/DDBJ whole genome shotgun (WGS) entry which is preliminary data.</text>
</comment>
<dbReference type="InterPro" id="IPR006685">
    <property type="entry name" value="MscS_channel_2nd"/>
</dbReference>
<dbReference type="Pfam" id="PF00924">
    <property type="entry name" value="MS_channel_2nd"/>
    <property type="match status" value="1"/>
</dbReference>